<evidence type="ECO:0000256" key="6">
    <source>
        <dbReference type="PIRSR" id="PIRSR038994-2"/>
    </source>
</evidence>
<accession>A0A1K2I1S5</accession>
<evidence type="ECO:0000256" key="2">
    <source>
        <dbReference type="ARBA" id="ARBA00022723"/>
    </source>
</evidence>
<keyword evidence="2 7" id="KW-0479">Metal-binding</keyword>
<comment type="similarity">
    <text evidence="1 4">Belongs to the metallo-dependent hydrolases superfamily. NagA family.</text>
</comment>
<dbReference type="PANTHER" id="PTHR11113">
    <property type="entry name" value="N-ACETYLGLUCOSAMINE-6-PHOSPHATE DEACETYLASE"/>
    <property type="match status" value="1"/>
</dbReference>
<dbReference type="AlphaFoldDB" id="A0A1K2I1S5"/>
<dbReference type="Pfam" id="PF01979">
    <property type="entry name" value="Amidohydro_1"/>
    <property type="match status" value="1"/>
</dbReference>
<keyword evidence="4" id="KW-0119">Carbohydrate metabolism</keyword>
<evidence type="ECO:0000256" key="5">
    <source>
        <dbReference type="PIRSR" id="PIRSR038994-1"/>
    </source>
</evidence>
<gene>
    <name evidence="9" type="ORF">SAMN02983003_3514</name>
</gene>
<evidence type="ECO:0000259" key="8">
    <source>
        <dbReference type="Pfam" id="PF01979"/>
    </source>
</evidence>
<dbReference type="SUPFAM" id="SSF51556">
    <property type="entry name" value="Metallo-dependent hydrolases"/>
    <property type="match status" value="1"/>
</dbReference>
<dbReference type="PANTHER" id="PTHR11113:SF14">
    <property type="entry name" value="N-ACETYLGLUCOSAMINE-6-PHOSPHATE DEACETYLASE"/>
    <property type="match status" value="1"/>
</dbReference>
<feature type="binding site" evidence="7">
    <location>
        <position position="121"/>
    </location>
    <ligand>
        <name>Zn(2+)</name>
        <dbReference type="ChEBI" id="CHEBI:29105"/>
    </ligand>
</feature>
<dbReference type="InterPro" id="IPR003764">
    <property type="entry name" value="GlcNAc_6-P_deAcase"/>
</dbReference>
<feature type="domain" description="Amidohydrolase-related" evidence="8">
    <location>
        <begin position="40"/>
        <end position="376"/>
    </location>
</feature>
<protein>
    <submittedName>
        <fullName evidence="9">N-acetylglucosamine-6-phosphate deacetylase</fullName>
    </submittedName>
</protein>
<dbReference type="Proteomes" id="UP000183447">
    <property type="component" value="Unassembled WGS sequence"/>
</dbReference>
<evidence type="ECO:0000256" key="1">
    <source>
        <dbReference type="ARBA" id="ARBA00010716"/>
    </source>
</evidence>
<dbReference type="InterPro" id="IPR032466">
    <property type="entry name" value="Metal_Hydrolase"/>
</dbReference>
<evidence type="ECO:0000256" key="7">
    <source>
        <dbReference type="PIRSR" id="PIRSR038994-3"/>
    </source>
</evidence>
<dbReference type="GO" id="GO:0006046">
    <property type="term" value="P:N-acetylglucosamine catabolic process"/>
    <property type="evidence" value="ECO:0007669"/>
    <property type="project" value="TreeGrafter"/>
</dbReference>
<evidence type="ECO:0000256" key="4">
    <source>
        <dbReference type="PIRNR" id="PIRNR038994"/>
    </source>
</evidence>
<sequence>MTSGTLTGRDPATGAPLAVTYADGVITAITPGPADARGFLAPGLVDLQVNGFLGHDLNSGALTPETVVALSDAMLADGVTCYLPTLITASEASLIAGLRAIVAARRADPRLIRMIPGVHVEGPWLSPEDGARGAHPRQHVRAPDLAEFDRWQEAAEGLVRKVTLSPHWPLTPEVVEGLVARGVLVAIGHTHASPDEITAAFDAGATLSTHLGNGAAATLPRHPNLIWTQLSEDRAMAGLIADGHHLPAATFKAMLRAKGQDRVYLVSDVAAPGGLPPGTYAQPIGGTVELSADGRLSLKGTPYLAGAALPLKACVARAATMASIPLAEALMLATRNPGRLVGDYGRLEIGAPADLIRFDWSEGDGDLRLDTVLLGGVAA</sequence>
<feature type="binding site" evidence="6">
    <location>
        <position position="245"/>
    </location>
    <ligand>
        <name>substrate</name>
    </ligand>
</feature>
<dbReference type="Gene3D" id="3.20.20.140">
    <property type="entry name" value="Metal-dependent hydrolases"/>
    <property type="match status" value="1"/>
</dbReference>
<organism evidence="9 10">
    <name type="scientific">Devosia enhydra</name>
    <dbReference type="NCBI Taxonomy" id="665118"/>
    <lineage>
        <taxon>Bacteria</taxon>
        <taxon>Pseudomonadati</taxon>
        <taxon>Pseudomonadota</taxon>
        <taxon>Alphaproteobacteria</taxon>
        <taxon>Hyphomicrobiales</taxon>
        <taxon>Devosiaceae</taxon>
        <taxon>Devosia</taxon>
    </lineage>
</organism>
<dbReference type="GO" id="GO:0008448">
    <property type="term" value="F:N-acetylglucosamine-6-phosphate deacetylase activity"/>
    <property type="evidence" value="ECO:0007669"/>
    <property type="project" value="InterPro"/>
</dbReference>
<feature type="binding site" evidence="6">
    <location>
        <position position="221"/>
    </location>
    <ligand>
        <name>substrate</name>
    </ligand>
</feature>
<reference evidence="9 10" key="1">
    <citation type="submission" date="2016-11" db="EMBL/GenBank/DDBJ databases">
        <authorList>
            <person name="Jaros S."/>
            <person name="Januszkiewicz K."/>
            <person name="Wedrychowicz H."/>
        </authorList>
    </citation>
    <scope>NUCLEOTIDE SEQUENCE [LARGE SCALE GENOMIC DNA]</scope>
    <source>
        <strain evidence="9 10">ATCC 23634</strain>
    </source>
</reference>
<dbReference type="STRING" id="665118.SAMN02983003_3514"/>
<name>A0A1K2I1S5_9HYPH</name>
<dbReference type="InterPro" id="IPR006680">
    <property type="entry name" value="Amidohydro-rel"/>
</dbReference>
<feature type="binding site" evidence="6">
    <location>
        <position position="134"/>
    </location>
    <ligand>
        <name>substrate</name>
    </ligand>
</feature>
<keyword evidence="3 4" id="KW-0378">Hydrolase</keyword>
<dbReference type="OrthoDB" id="9776488at2"/>
<dbReference type="RefSeq" id="WP_072345820.1">
    <property type="nucleotide sequence ID" value="NZ_FPKU01000003.1"/>
</dbReference>
<feature type="active site" description="Proton donor/acceptor" evidence="5">
    <location>
        <position position="268"/>
    </location>
</feature>
<evidence type="ECO:0000313" key="9">
    <source>
        <dbReference type="EMBL" id="SFZ86334.1"/>
    </source>
</evidence>
<feature type="binding site" evidence="7">
    <location>
        <position position="210"/>
    </location>
    <ligand>
        <name>Zn(2+)</name>
        <dbReference type="ChEBI" id="CHEBI:29105"/>
    </ligand>
</feature>
<dbReference type="EMBL" id="FPKU01000003">
    <property type="protein sequence ID" value="SFZ86334.1"/>
    <property type="molecule type" value="Genomic_DNA"/>
</dbReference>
<feature type="binding site" evidence="6">
    <location>
        <begin position="304"/>
        <end position="306"/>
    </location>
    <ligand>
        <name>substrate</name>
    </ligand>
</feature>
<evidence type="ECO:0000256" key="3">
    <source>
        <dbReference type="ARBA" id="ARBA00022801"/>
    </source>
</evidence>
<dbReference type="GO" id="GO:0046872">
    <property type="term" value="F:metal ion binding"/>
    <property type="evidence" value="ECO:0007669"/>
    <property type="project" value="UniProtKB-KW"/>
</dbReference>
<evidence type="ECO:0000313" key="10">
    <source>
        <dbReference type="Proteomes" id="UP000183447"/>
    </source>
</evidence>
<feature type="binding site" evidence="6">
    <location>
        <begin position="213"/>
        <end position="214"/>
    </location>
    <ligand>
        <name>substrate</name>
    </ligand>
</feature>
<dbReference type="PIRSF" id="PIRSF038994">
    <property type="entry name" value="NagA"/>
    <property type="match status" value="1"/>
</dbReference>
<keyword evidence="10" id="KW-1185">Reference proteome</keyword>
<feature type="binding site" evidence="7">
    <location>
        <position position="189"/>
    </location>
    <ligand>
        <name>Zn(2+)</name>
        <dbReference type="ChEBI" id="CHEBI:29105"/>
    </ligand>
</feature>
<proteinExistence type="inferred from homology"/>
<comment type="cofactor">
    <cofactor evidence="7">
        <name>a divalent metal cation</name>
        <dbReference type="ChEBI" id="CHEBI:60240"/>
    </cofactor>
    <text evidence="7">Binds 1 divalent metal cation per subunit.</text>
</comment>